<evidence type="ECO:0000313" key="8">
    <source>
        <dbReference type="Proteomes" id="UP000192067"/>
    </source>
</evidence>
<feature type="domain" description="Glycosyltransferase subfamily 4-like N-terminal" evidence="2">
    <location>
        <begin position="18"/>
        <end position="181"/>
    </location>
</feature>
<name>A0A0B8QX61_LACLL</name>
<evidence type="ECO:0000259" key="1">
    <source>
        <dbReference type="Pfam" id="PF00534"/>
    </source>
</evidence>
<evidence type="ECO:0000313" key="4">
    <source>
        <dbReference type="EMBL" id="GAM81657.1"/>
    </source>
</evidence>
<reference evidence="3 8" key="3">
    <citation type="journal article" date="2017" name="BMC Genomics">
        <title>Comparative and functional genomics of the Lactococcus lactis taxon; insights into evolution and niche adaptation.</title>
        <authorList>
            <person name="Kelleher P."/>
            <person name="Bottacini F."/>
            <person name="Mahony J."/>
            <person name="Kilcawley K.N."/>
            <person name="van Sinderen D."/>
        </authorList>
    </citation>
    <scope>NUCLEOTIDE SEQUENCE [LARGE SCALE GENOMIC DNA]</scope>
    <source>
        <strain evidence="3 8">UC11</strain>
    </source>
</reference>
<evidence type="ECO:0000313" key="5">
    <source>
        <dbReference type="EMBL" id="KSU19046.1"/>
    </source>
</evidence>
<dbReference type="Proteomes" id="UP000053612">
    <property type="component" value="Unassembled WGS sequence"/>
</dbReference>
<evidence type="ECO:0000313" key="7">
    <source>
        <dbReference type="Proteomes" id="UP000053612"/>
    </source>
</evidence>
<dbReference type="PATRIC" id="fig|1360.100.peg.143"/>
<gene>
    <name evidence="4" type="ORF">JCM5805K_2781</name>
    <name evidence="3" type="ORF">LLUC11_0197</name>
    <name evidence="5" type="ORF">LMG9449_1200</name>
</gene>
<protein>
    <submittedName>
        <fullName evidence="4 5">Glycosyltransferase</fullName>
    </submittedName>
</protein>
<dbReference type="EMBL" id="BBSI01000040">
    <property type="protein sequence ID" value="GAM81657.1"/>
    <property type="molecule type" value="Genomic_DNA"/>
</dbReference>
<dbReference type="GO" id="GO:0016757">
    <property type="term" value="F:glycosyltransferase activity"/>
    <property type="evidence" value="ECO:0007669"/>
    <property type="project" value="InterPro"/>
</dbReference>
<dbReference type="EMBL" id="CP015904">
    <property type="protein sequence ID" value="ARE12533.1"/>
    <property type="molecule type" value="Genomic_DNA"/>
</dbReference>
<reference evidence="4 6" key="1">
    <citation type="submission" date="2015-01" db="EMBL/GenBank/DDBJ databases">
        <title>Lactococcus lactis subsp.lactis JCM 5805 whole genome shotgun sequence.</title>
        <authorList>
            <person name="Fujii T."/>
            <person name="Tomita Y."/>
            <person name="Ikushima S."/>
            <person name="Fujiwara D."/>
        </authorList>
    </citation>
    <scope>NUCLEOTIDE SEQUENCE [LARGE SCALE GENOMIC DNA]</scope>
    <source>
        <strain evidence="4 6">JCM 5805</strain>
    </source>
</reference>
<proteinExistence type="predicted"/>
<dbReference type="AlphaFoldDB" id="A0A0B8QX61"/>
<dbReference type="RefSeq" id="WP_044009729.1">
    <property type="nucleotide sequence ID" value="NZ_BAABQR010000003.1"/>
</dbReference>
<dbReference type="CDD" id="cd03801">
    <property type="entry name" value="GT4_PimA-like"/>
    <property type="match status" value="1"/>
</dbReference>
<reference evidence="7" key="2">
    <citation type="submission" date="2015-10" db="EMBL/GenBank/DDBJ databases">
        <title>Draft Genome Sequences of 11 Lactococcus lactis subspecies cremoris strains.</title>
        <authorList>
            <person name="Wels M."/>
            <person name="Backus L."/>
            <person name="Boekhorst J."/>
            <person name="Dijkstra A."/>
            <person name="Beerthuizen M."/>
            <person name="Kelly W."/>
            <person name="Siezen R."/>
            <person name="Bachmann H."/>
            <person name="Van Hijum S."/>
        </authorList>
    </citation>
    <scope>NUCLEOTIDE SEQUENCE [LARGE SCALE GENOMIC DNA]</scope>
    <source>
        <strain evidence="7">LMG9449</strain>
    </source>
</reference>
<evidence type="ECO:0000313" key="3">
    <source>
        <dbReference type="EMBL" id="ARE12533.1"/>
    </source>
</evidence>
<evidence type="ECO:0000259" key="2">
    <source>
        <dbReference type="Pfam" id="PF13439"/>
    </source>
</evidence>
<dbReference type="Pfam" id="PF13439">
    <property type="entry name" value="Glyco_transf_4"/>
    <property type="match status" value="1"/>
</dbReference>
<dbReference type="Proteomes" id="UP000031847">
    <property type="component" value="Unassembled WGS sequence"/>
</dbReference>
<dbReference type="EMBL" id="LKLS01000102">
    <property type="protein sequence ID" value="KSU19046.1"/>
    <property type="molecule type" value="Genomic_DNA"/>
</dbReference>
<feature type="domain" description="Glycosyl transferase family 1" evidence="1">
    <location>
        <begin position="193"/>
        <end position="352"/>
    </location>
</feature>
<dbReference type="PANTHER" id="PTHR45871">
    <property type="entry name" value="N-ACETYLGLUCOSAMINYL-PHOSPHATIDYLINOSITOL BIOSYNTHETIC PROTEIN"/>
    <property type="match status" value="1"/>
</dbReference>
<dbReference type="InterPro" id="IPR001296">
    <property type="entry name" value="Glyco_trans_1"/>
</dbReference>
<organism evidence="4 6">
    <name type="scientific">Lactococcus lactis subsp. lactis</name>
    <name type="common">Streptococcus lactis</name>
    <dbReference type="NCBI Taxonomy" id="1360"/>
    <lineage>
        <taxon>Bacteria</taxon>
        <taxon>Bacillati</taxon>
        <taxon>Bacillota</taxon>
        <taxon>Bacilli</taxon>
        <taxon>Lactobacillales</taxon>
        <taxon>Streptococcaceae</taxon>
        <taxon>Lactococcus</taxon>
    </lineage>
</organism>
<dbReference type="Gene3D" id="3.40.50.2000">
    <property type="entry name" value="Glycogen Phosphorylase B"/>
    <property type="match status" value="2"/>
</dbReference>
<evidence type="ECO:0000313" key="6">
    <source>
        <dbReference type="Proteomes" id="UP000031847"/>
    </source>
</evidence>
<accession>A0A0B8QX61</accession>
<dbReference type="Pfam" id="PF00534">
    <property type="entry name" value="Glycos_transf_1"/>
    <property type="match status" value="1"/>
</dbReference>
<dbReference type="SUPFAM" id="SSF53756">
    <property type="entry name" value="UDP-Glycosyltransferase/glycogen phosphorylase"/>
    <property type="match status" value="1"/>
</dbReference>
<dbReference type="PANTHER" id="PTHR45871:SF1">
    <property type="entry name" value="PHOSPHATIDYLINOSITOL N-ACETYLGLUCOSAMINYLTRANSFERASE SUBUNIT A"/>
    <property type="match status" value="1"/>
</dbReference>
<dbReference type="Proteomes" id="UP000192067">
    <property type="component" value="Chromosome"/>
</dbReference>
<dbReference type="InterPro" id="IPR028098">
    <property type="entry name" value="Glyco_trans_4-like_N"/>
</dbReference>
<keyword evidence="4" id="KW-0808">Transferase</keyword>
<sequence>MKEKTVAIFNGYYIPHLGGVERYTYNIAKKLTEKGYRVIIITTQHDENLTNEEIQEGIKIYRLPIKNLWKNRYPFLKKNRIYHSLIEKIETESIDYYVANTRFHIPAILGVKMAKAKGKEAIVIEHGSSYLTLNNPILDFILRKIEQWLIGRVKKDTSLFYGVSNEASEWLKTFNIKAKGVLSNAVAVDEYLNQKIEKDENKITISYAGRLIPQMKGVEILLSTFSKLSKERKNLELIIAGDGPLLKEVQRNYSQDNIKFLGYVPYEKVLEIDAKSDVFVLMSRSEGFATAMLEAAMLENVIVTTSTVGGAKDIMPDETYGYIIENNETELFETLTKVLDNKEQMRSMQKKISKNVLENFTWEQSAKRFIKVFNELDEK</sequence>
<reference evidence="5" key="4">
    <citation type="journal article" date="2017" name="Genome Announc.">
        <title>Draft Genome Sequences of 24 Lactococcus lactis Strains.</title>
        <authorList>
            <person name="Backus L."/>
            <person name="Wels M."/>
            <person name="Boekhorst J."/>
            <person name="Dijkstra A.R."/>
            <person name="Beerthuyzen M."/>
            <person name="Kelly W.J."/>
            <person name="Siezen R.J."/>
            <person name="van Hijum S.A."/>
            <person name="Bachmann H."/>
        </authorList>
    </citation>
    <scope>NUCLEOTIDE SEQUENCE</scope>
    <source>
        <strain evidence="5">LMG9447</strain>
    </source>
</reference>